<dbReference type="InterPro" id="IPR006311">
    <property type="entry name" value="TAT_signal"/>
</dbReference>
<dbReference type="Pfam" id="PF07732">
    <property type="entry name" value="Cu-oxidase_3"/>
    <property type="match status" value="1"/>
</dbReference>
<dbReference type="PANTHER" id="PTHR11709">
    <property type="entry name" value="MULTI-COPPER OXIDASE"/>
    <property type="match status" value="1"/>
</dbReference>
<evidence type="ECO:0000313" key="7">
    <source>
        <dbReference type="Proteomes" id="UP000587524"/>
    </source>
</evidence>
<evidence type="ECO:0000259" key="5">
    <source>
        <dbReference type="Pfam" id="PF07732"/>
    </source>
</evidence>
<protein>
    <submittedName>
        <fullName evidence="6">FtsP/CotA-like multicopper oxidase with cupredoxin domain</fullName>
    </submittedName>
</protein>
<keyword evidence="1" id="KW-0479">Metal-binding</keyword>
<dbReference type="InterPro" id="IPR002355">
    <property type="entry name" value="Cu_oxidase_Cu_BS"/>
</dbReference>
<dbReference type="InterPro" id="IPR011706">
    <property type="entry name" value="Cu-oxidase_C"/>
</dbReference>
<gene>
    <name evidence="6" type="ORF">HNQ97_000420</name>
</gene>
<evidence type="ECO:0000256" key="2">
    <source>
        <dbReference type="ARBA" id="ARBA00023002"/>
    </source>
</evidence>
<dbReference type="PROSITE" id="PS51318">
    <property type="entry name" value="TAT"/>
    <property type="match status" value="1"/>
</dbReference>
<keyword evidence="7" id="KW-1185">Reference proteome</keyword>
<dbReference type="InterPro" id="IPR045087">
    <property type="entry name" value="Cu-oxidase_fam"/>
</dbReference>
<dbReference type="CDD" id="cd13906">
    <property type="entry name" value="CuRO_3_CumA_like"/>
    <property type="match status" value="1"/>
</dbReference>
<reference evidence="6 7" key="1">
    <citation type="submission" date="2020-08" db="EMBL/GenBank/DDBJ databases">
        <title>Genomic Encyclopedia of Type Strains, Phase IV (KMG-IV): sequencing the most valuable type-strain genomes for metagenomic binning, comparative biology and taxonomic classification.</title>
        <authorList>
            <person name="Goeker M."/>
        </authorList>
    </citation>
    <scope>NUCLEOTIDE SEQUENCE [LARGE SCALE GENOMIC DNA]</scope>
    <source>
        <strain evidence="6 7">DSM 17455</strain>
    </source>
</reference>
<keyword evidence="2" id="KW-0560">Oxidoreductase</keyword>
<dbReference type="Pfam" id="PF07731">
    <property type="entry name" value="Cu-oxidase_2"/>
    <property type="match status" value="1"/>
</dbReference>
<dbReference type="SUPFAM" id="SSF49503">
    <property type="entry name" value="Cupredoxins"/>
    <property type="match status" value="3"/>
</dbReference>
<proteinExistence type="predicted"/>
<dbReference type="PROSITE" id="PS00079">
    <property type="entry name" value="MULTICOPPER_OXIDASE1"/>
    <property type="match status" value="1"/>
</dbReference>
<evidence type="ECO:0000259" key="4">
    <source>
        <dbReference type="Pfam" id="PF07731"/>
    </source>
</evidence>
<dbReference type="RefSeq" id="WP_312870903.1">
    <property type="nucleotide sequence ID" value="NZ_JACJHY010000002.1"/>
</dbReference>
<dbReference type="PROSITE" id="PS00080">
    <property type="entry name" value="MULTICOPPER_OXIDASE2"/>
    <property type="match status" value="1"/>
</dbReference>
<dbReference type="InterPro" id="IPR008972">
    <property type="entry name" value="Cupredoxin"/>
</dbReference>
<accession>A0ABR6C0D8</accession>
<dbReference type="Proteomes" id="UP000587524">
    <property type="component" value="Unassembled WGS sequence"/>
</dbReference>
<dbReference type="Gene3D" id="2.60.40.420">
    <property type="entry name" value="Cupredoxins - blue copper proteins"/>
    <property type="match status" value="3"/>
</dbReference>
<evidence type="ECO:0000259" key="3">
    <source>
        <dbReference type="Pfam" id="PF00394"/>
    </source>
</evidence>
<dbReference type="CDD" id="cd13861">
    <property type="entry name" value="CuRO_1_CumA_like"/>
    <property type="match status" value="1"/>
</dbReference>
<organism evidence="6 7">
    <name type="scientific">Aminobacter ciceronei</name>
    <dbReference type="NCBI Taxonomy" id="150723"/>
    <lineage>
        <taxon>Bacteria</taxon>
        <taxon>Pseudomonadati</taxon>
        <taxon>Pseudomonadota</taxon>
        <taxon>Alphaproteobacteria</taxon>
        <taxon>Hyphomicrobiales</taxon>
        <taxon>Phyllobacteriaceae</taxon>
        <taxon>Aminobacter</taxon>
    </lineage>
</organism>
<dbReference type="CDD" id="cd13885">
    <property type="entry name" value="CuRO_2_CumA_like"/>
    <property type="match status" value="1"/>
</dbReference>
<dbReference type="InterPro" id="IPR001117">
    <property type="entry name" value="Cu-oxidase_2nd"/>
</dbReference>
<comment type="caution">
    <text evidence="6">The sequence shown here is derived from an EMBL/GenBank/DDBJ whole genome shotgun (WGS) entry which is preliminary data.</text>
</comment>
<sequence>MSVNSNCSVSRRELLRAGTGLAVASAMLWPRLSLAAAASDYEIAPGPGRAFLKGEQGQSTSVWAYNTRIPGPEVRIRQGQPVRIVVENRLEEDTTVHWHGIRLPNAMDGVPGLTQPPIKPGERFVYKFTPPDAGTFWYHPHANSLQQLGRGLAGALIIEEPEPVHVDRDVLWVLADWRLDSDGKIAPGFGNPMEAAMSGRVGNSVTLNGSVPEDQSVRAGERVRLRLINVSLARIMALRFEGHTPVIVAVDGQPCDPHEPKGGRLLLGPAMRLDLVIDMQGESGKRYAVIDDFYDGLAYELTNLAYASQSPLRKNPLNAPLRLPRNPLPVPDLPNAERHEMVLQGGMPSMRDMMGGGKMQGMSRMSGGMAGHGPAIWSINGTSMTGDGHDAEIPPLITLKQGRSHFITMRNETAWWHPMHLHGFSFRVINRNGAPVPHNQWADTVLLAPKDTVDIAFVADNPGDWMLHCHVTDHQTAGLMTVIRVA</sequence>
<dbReference type="PANTHER" id="PTHR11709:SF2">
    <property type="entry name" value="MULTICOPPER OXIDASE LPR1"/>
    <property type="match status" value="1"/>
</dbReference>
<dbReference type="Pfam" id="PF00394">
    <property type="entry name" value="Cu-oxidase"/>
    <property type="match status" value="1"/>
</dbReference>
<feature type="domain" description="Plastocyanin-like" evidence="5">
    <location>
        <begin position="56"/>
        <end position="162"/>
    </location>
</feature>
<feature type="domain" description="Plastocyanin-like" evidence="4">
    <location>
        <begin position="394"/>
        <end position="485"/>
    </location>
</feature>
<dbReference type="EMBL" id="JACJHZ010000002">
    <property type="protein sequence ID" value="MBA9018434.1"/>
    <property type="molecule type" value="Genomic_DNA"/>
</dbReference>
<name>A0ABR6C0D8_9HYPH</name>
<dbReference type="InterPro" id="IPR033138">
    <property type="entry name" value="Cu_oxidase_CS"/>
</dbReference>
<evidence type="ECO:0000256" key="1">
    <source>
        <dbReference type="ARBA" id="ARBA00022723"/>
    </source>
</evidence>
<evidence type="ECO:0000313" key="6">
    <source>
        <dbReference type="EMBL" id="MBA9018434.1"/>
    </source>
</evidence>
<dbReference type="InterPro" id="IPR011707">
    <property type="entry name" value="Cu-oxidase-like_N"/>
</dbReference>
<feature type="domain" description="Plastocyanin-like" evidence="3">
    <location>
        <begin position="196"/>
        <end position="291"/>
    </location>
</feature>